<reference evidence="3" key="1">
    <citation type="submission" date="2017-02" db="EMBL/GenBank/DDBJ databases">
        <authorList>
            <person name="Varghese N."/>
            <person name="Submissions S."/>
        </authorList>
    </citation>
    <scope>NUCLEOTIDE SEQUENCE [LARGE SCALE GENOMIC DNA]</scope>
    <source>
        <strain evidence="3">ATCC 49788</strain>
    </source>
</reference>
<keyword evidence="1" id="KW-1133">Transmembrane helix</keyword>
<keyword evidence="1" id="KW-0472">Membrane</keyword>
<keyword evidence="1" id="KW-0812">Transmembrane</keyword>
<protein>
    <submittedName>
        <fullName evidence="2">Uncharacterized protein</fullName>
    </submittedName>
</protein>
<name>A0A1T4WQ36_9GAMM</name>
<dbReference type="STRING" id="92487.SAMN02745130_02006"/>
<dbReference type="Proteomes" id="UP000190460">
    <property type="component" value="Unassembled WGS sequence"/>
</dbReference>
<sequence>MHALSFQLSALGIGLLLLGLGIGWWGAHFFQRHARSACYQELVRLRYAHQRLQQDFTELNKHTTHAEAEKNQALAQLSRSQDLKSFEQLRLQLMHTRNQLRANTDLLAKREQQLRRLSDLVKLLRKPTRTPLQLVHPSSSAANPTTNQPLTCLETIDAVNLRKLHMLGILNCEQLAACNTEQLQMLQGLLSEDSALPLDQWVQAARLLTQPNQTSHVAKSLTH</sequence>
<evidence type="ECO:0000313" key="3">
    <source>
        <dbReference type="Proteomes" id="UP000190460"/>
    </source>
</evidence>
<proteinExistence type="predicted"/>
<feature type="transmembrane region" description="Helical" evidence="1">
    <location>
        <begin position="6"/>
        <end position="27"/>
    </location>
</feature>
<evidence type="ECO:0000313" key="2">
    <source>
        <dbReference type="EMBL" id="SKA79474.1"/>
    </source>
</evidence>
<dbReference type="RefSeq" id="WP_078922471.1">
    <property type="nucleotide sequence ID" value="NZ_FUYB01000008.1"/>
</dbReference>
<organism evidence="2 3">
    <name type="scientific">Thiothrix eikelboomii</name>
    <dbReference type="NCBI Taxonomy" id="92487"/>
    <lineage>
        <taxon>Bacteria</taxon>
        <taxon>Pseudomonadati</taxon>
        <taxon>Pseudomonadota</taxon>
        <taxon>Gammaproteobacteria</taxon>
        <taxon>Thiotrichales</taxon>
        <taxon>Thiotrichaceae</taxon>
        <taxon>Thiothrix</taxon>
    </lineage>
</organism>
<gene>
    <name evidence="2" type="ORF">SAMN02745130_02006</name>
</gene>
<dbReference type="EMBL" id="FUYB01000008">
    <property type="protein sequence ID" value="SKA79474.1"/>
    <property type="molecule type" value="Genomic_DNA"/>
</dbReference>
<accession>A0A1T4WQ36</accession>
<keyword evidence="3" id="KW-1185">Reference proteome</keyword>
<dbReference type="AlphaFoldDB" id="A0A1T4WQ36"/>
<evidence type="ECO:0000256" key="1">
    <source>
        <dbReference type="SAM" id="Phobius"/>
    </source>
</evidence>